<feature type="compositionally biased region" description="Basic and acidic residues" evidence="1">
    <location>
        <begin position="440"/>
        <end position="462"/>
    </location>
</feature>
<evidence type="ECO:0000256" key="1">
    <source>
        <dbReference type="SAM" id="MobiDB-lite"/>
    </source>
</evidence>
<dbReference type="AlphaFoldDB" id="A0A0G4FHZ9"/>
<gene>
    <name evidence="2" type="ORF">Cvel_17096</name>
</gene>
<feature type="compositionally biased region" description="Pro residues" evidence="1">
    <location>
        <begin position="161"/>
        <end position="218"/>
    </location>
</feature>
<dbReference type="EMBL" id="CDMZ01000383">
    <property type="protein sequence ID" value="CEM13071.1"/>
    <property type="molecule type" value="Genomic_DNA"/>
</dbReference>
<name>A0A0G4FHZ9_9ALVE</name>
<dbReference type="VEuPathDB" id="CryptoDB:Cvel_17096"/>
<protein>
    <submittedName>
        <fullName evidence="2">Uncharacterized protein</fullName>
    </submittedName>
</protein>
<organism evidence="2">
    <name type="scientific">Chromera velia CCMP2878</name>
    <dbReference type="NCBI Taxonomy" id="1169474"/>
    <lineage>
        <taxon>Eukaryota</taxon>
        <taxon>Sar</taxon>
        <taxon>Alveolata</taxon>
        <taxon>Colpodellida</taxon>
        <taxon>Chromeraceae</taxon>
        <taxon>Chromera</taxon>
    </lineage>
</organism>
<dbReference type="PRINTS" id="PR01217">
    <property type="entry name" value="PRICHEXTENSN"/>
</dbReference>
<feature type="compositionally biased region" description="Polar residues" evidence="1">
    <location>
        <begin position="121"/>
        <end position="131"/>
    </location>
</feature>
<evidence type="ECO:0000313" key="2">
    <source>
        <dbReference type="EMBL" id="CEM13071.1"/>
    </source>
</evidence>
<proteinExistence type="predicted"/>
<accession>A0A0G4FHZ9</accession>
<feature type="compositionally biased region" description="Polar residues" evidence="1">
    <location>
        <begin position="1"/>
        <end position="29"/>
    </location>
</feature>
<feature type="compositionally biased region" description="Basic and acidic residues" evidence="1">
    <location>
        <begin position="339"/>
        <end position="362"/>
    </location>
</feature>
<feature type="region of interest" description="Disordered" evidence="1">
    <location>
        <begin position="1"/>
        <end position="381"/>
    </location>
</feature>
<reference evidence="2" key="1">
    <citation type="submission" date="2014-11" db="EMBL/GenBank/DDBJ databases">
        <authorList>
            <person name="Otto D Thomas"/>
            <person name="Naeem Raeece"/>
        </authorList>
    </citation>
    <scope>NUCLEOTIDE SEQUENCE</scope>
</reference>
<sequence length="468" mass="50307">MSNSPNRTSQSPSRHVHTQAAQPSLSPSESCRHVHTQAAQPSLSPSECEVPDLQLGSETLAPLRQKADRKEDYAPTRRKKGNDKGQNNQHRQRTQGQSMNNTDGCPESGRAYTKGAPPSGAANSSPTNARTCRSEAQEAPGQDSAQQDGVPSPLHAATPSPQMPPATPSPYLPPATPSPHLPPATPSPLLPPATPSPLLPPASPSPQRPPATPSPQPPRGIFLQARASSPRGHAAPAKAKEEGRATGGPCLYNTAEFPPITAAAAAAAGRGEGSGKARPHPTDTPQGRATSGRGRQWTEMEAVLSPPGRIETAPERTDWPNPRRGKERQGASTATPFLQRREVADRTKDERMAKEREAERGRRAAMKRAAAEARRIPPPSAAMVQEPVVPLVLPRRPERAFGREMEEAGQGRVGGESGLARGVMDPRRKRRERRAVLKTAVREERKREEERAQAAKQQRRESPPLLAV</sequence>
<feature type="compositionally biased region" description="Polar residues" evidence="1">
    <location>
        <begin position="84"/>
        <end position="103"/>
    </location>
</feature>
<feature type="region of interest" description="Disordered" evidence="1">
    <location>
        <begin position="401"/>
        <end position="468"/>
    </location>
</feature>
<feature type="compositionally biased region" description="Basic and acidic residues" evidence="1">
    <location>
        <begin position="65"/>
        <end position="75"/>
    </location>
</feature>